<proteinExistence type="predicted"/>
<sequence>MSHADIMRQKVQEVLNSDKLHEHQRSAAQKTFDALEGEVRAVVTAAEMQAGKSGVALALCCLQRLSLTDADICNRAKLKDTLYLVTMPDTALLEQAQDDLKDARNVVVSNFVRFEKDLEASFKGHPPKLIIIDECHYGSNINAVRYSVIFDYLEKENDDCKVVFISATPFGALYAAESQYLQAVEIKEEAEEEGDVEVVAEAEAAAEEAIKNSILRRNFKTKLVFHRTSNEYYGIREMLKAGRVVGLSSEARNFLFPSAERERFIGQYLNHQGAGWSLVRVPAGMAMEAKQYFLSQGVPEHNLFILGQSLSGVPEDQLTTIEQFKREFDDCIDFGDKLIAITVAGCRAGINFGAMMKNHLISTWDSTVASIAAVVQANIGRACGYHGNNDAMHFTNMDAALAYAATLDYLEQNTSAAAASDFDGLREFFQEICEEYHVEGLDVGVTIKHKQRRPIGDVETYLTDSYVAIPGQLFNPEYDYSAYTADPVLLTAISLIREELLKDSGPYVKGHRAMRGKTRNWIKAQWVNGDTFDNKEKAVKSGTMKERAISFTQALDRGEALEYNQIVMPGSGERSESKMVTATVFSVYNMSRRNVAKKVMTLSDVHGMCHHFHVPEDDTLIVLFKRGEYDVERSQEKKSHNEKPKTISRISNETQFAETVKSKQIEKSTL</sequence>
<accession>A0AAU6V3N0</accession>
<name>A0AAU6V3N0_UNCXX</name>
<organism evidence="3">
    <name type="scientific">bacterium 19NY03SH02</name>
    <dbReference type="NCBI Taxonomy" id="2920631"/>
    <lineage>
        <taxon>Bacteria</taxon>
    </lineage>
</organism>
<dbReference type="InterPro" id="IPR014001">
    <property type="entry name" value="Helicase_ATP-bd"/>
</dbReference>
<feature type="compositionally biased region" description="Polar residues" evidence="1">
    <location>
        <begin position="648"/>
        <end position="657"/>
    </location>
</feature>
<protein>
    <submittedName>
        <fullName evidence="3">Glutathione synthase</fullName>
    </submittedName>
</protein>
<feature type="compositionally biased region" description="Basic and acidic residues" evidence="1">
    <location>
        <begin position="660"/>
        <end position="670"/>
    </location>
</feature>
<evidence type="ECO:0000256" key="1">
    <source>
        <dbReference type="SAM" id="MobiDB-lite"/>
    </source>
</evidence>
<dbReference type="InterPro" id="IPR027417">
    <property type="entry name" value="P-loop_NTPase"/>
</dbReference>
<dbReference type="PROSITE" id="PS51192">
    <property type="entry name" value="HELICASE_ATP_BIND_1"/>
    <property type="match status" value="1"/>
</dbReference>
<feature type="domain" description="Helicase ATP-binding" evidence="2">
    <location>
        <begin position="97"/>
        <end position="187"/>
    </location>
</feature>
<dbReference type="SUPFAM" id="SSF52540">
    <property type="entry name" value="P-loop containing nucleoside triphosphate hydrolases"/>
    <property type="match status" value="1"/>
</dbReference>
<evidence type="ECO:0000259" key="2">
    <source>
        <dbReference type="PROSITE" id="PS51192"/>
    </source>
</evidence>
<evidence type="ECO:0000313" key="3">
    <source>
        <dbReference type="EMBL" id="XAG79778.1"/>
    </source>
</evidence>
<dbReference type="SMART" id="SM00487">
    <property type="entry name" value="DEXDc"/>
    <property type="match status" value="1"/>
</dbReference>
<feature type="compositionally biased region" description="Basic and acidic residues" evidence="1">
    <location>
        <begin position="632"/>
        <end position="645"/>
    </location>
</feature>
<dbReference type="Gene3D" id="3.40.50.300">
    <property type="entry name" value="P-loop containing nucleotide triphosphate hydrolases"/>
    <property type="match status" value="1"/>
</dbReference>
<dbReference type="EMBL" id="CP095354">
    <property type="protein sequence ID" value="XAG79778.1"/>
    <property type="molecule type" value="Genomic_DNA"/>
</dbReference>
<feature type="region of interest" description="Disordered" evidence="1">
    <location>
        <begin position="632"/>
        <end position="670"/>
    </location>
</feature>
<dbReference type="AlphaFoldDB" id="A0AAU6V3N0"/>
<gene>
    <name evidence="3" type="ORF">MRN14_15085</name>
</gene>
<reference evidence="3" key="1">
    <citation type="submission" date="2022-03" db="EMBL/GenBank/DDBJ databases">
        <title>Sea Food Isolates.</title>
        <authorList>
            <person name="Li c."/>
        </authorList>
    </citation>
    <scope>NUCLEOTIDE SEQUENCE</scope>
    <source>
        <strain evidence="3">19NY03SH02</strain>
    </source>
</reference>